<dbReference type="Proteomes" id="UP001174136">
    <property type="component" value="Unassembled WGS sequence"/>
</dbReference>
<evidence type="ECO:0000256" key="3">
    <source>
        <dbReference type="ARBA" id="ARBA00020517"/>
    </source>
</evidence>
<dbReference type="GO" id="GO:0016055">
    <property type="term" value="P:Wnt signaling pathway"/>
    <property type="evidence" value="ECO:0007669"/>
    <property type="project" value="UniProtKB-KW"/>
</dbReference>
<feature type="domain" description="NTR" evidence="11">
    <location>
        <begin position="172"/>
        <end position="294"/>
    </location>
</feature>
<evidence type="ECO:0000256" key="6">
    <source>
        <dbReference type="ARBA" id="ARBA00022687"/>
    </source>
</evidence>
<keyword evidence="8" id="KW-1015">Disulfide bond</keyword>
<gene>
    <name evidence="12" type="primary">SFRP5_0</name>
    <name evidence="12" type="ORF">N1851_009075</name>
</gene>
<evidence type="ECO:0000256" key="2">
    <source>
        <dbReference type="ARBA" id="ARBA00010054"/>
    </source>
</evidence>
<comment type="subcellular location">
    <subcellularLocation>
        <location evidence="1">Secreted</location>
    </subcellularLocation>
</comment>
<evidence type="ECO:0000256" key="9">
    <source>
        <dbReference type="ARBA" id="ARBA00023180"/>
    </source>
</evidence>
<dbReference type="GO" id="GO:0030154">
    <property type="term" value="P:cell differentiation"/>
    <property type="evidence" value="ECO:0007669"/>
    <property type="project" value="UniProtKB-KW"/>
</dbReference>
<keyword evidence="9" id="KW-0325">Glycoprotein</keyword>
<dbReference type="EMBL" id="JAOPHQ010001580">
    <property type="protein sequence ID" value="KAK0150160.1"/>
    <property type="molecule type" value="Genomic_DNA"/>
</dbReference>
<keyword evidence="13" id="KW-1185">Reference proteome</keyword>
<keyword evidence="4" id="KW-0217">Developmental protein</keyword>
<evidence type="ECO:0000256" key="10">
    <source>
        <dbReference type="SAM" id="MobiDB-lite"/>
    </source>
</evidence>
<name>A0AA47N1K4_MERPO</name>
<dbReference type="FunFam" id="2.40.50.120:FF:000003">
    <property type="entry name" value="Secreted frizzled-related protein 1"/>
    <property type="match status" value="1"/>
</dbReference>
<evidence type="ECO:0000256" key="8">
    <source>
        <dbReference type="ARBA" id="ARBA00023157"/>
    </source>
</evidence>
<evidence type="ECO:0000256" key="5">
    <source>
        <dbReference type="ARBA" id="ARBA00022525"/>
    </source>
</evidence>
<evidence type="ECO:0000256" key="1">
    <source>
        <dbReference type="ARBA" id="ARBA00004613"/>
    </source>
</evidence>
<keyword evidence="6" id="KW-0879">Wnt signaling pathway</keyword>
<accession>A0AA47N1K4</accession>
<dbReference type="Pfam" id="PF01759">
    <property type="entry name" value="NTR"/>
    <property type="match status" value="1"/>
</dbReference>
<evidence type="ECO:0000259" key="11">
    <source>
        <dbReference type="PROSITE" id="PS50189"/>
    </source>
</evidence>
<dbReference type="AlphaFoldDB" id="A0AA47N1K4"/>
<organism evidence="12 13">
    <name type="scientific">Merluccius polli</name>
    <name type="common">Benguela hake</name>
    <name type="synonym">Merluccius cadenati</name>
    <dbReference type="NCBI Taxonomy" id="89951"/>
    <lineage>
        <taxon>Eukaryota</taxon>
        <taxon>Metazoa</taxon>
        <taxon>Chordata</taxon>
        <taxon>Craniata</taxon>
        <taxon>Vertebrata</taxon>
        <taxon>Euteleostomi</taxon>
        <taxon>Actinopterygii</taxon>
        <taxon>Neopterygii</taxon>
        <taxon>Teleostei</taxon>
        <taxon>Neoteleostei</taxon>
        <taxon>Acanthomorphata</taxon>
        <taxon>Zeiogadaria</taxon>
        <taxon>Gadariae</taxon>
        <taxon>Gadiformes</taxon>
        <taxon>Gadoidei</taxon>
        <taxon>Merlucciidae</taxon>
        <taxon>Merluccius</taxon>
    </lineage>
</organism>
<dbReference type="SUPFAM" id="SSF50242">
    <property type="entry name" value="TIMP-like"/>
    <property type="match status" value="1"/>
</dbReference>
<dbReference type="GO" id="GO:0005576">
    <property type="term" value="C:extracellular region"/>
    <property type="evidence" value="ECO:0007669"/>
    <property type="project" value="UniProtKB-SubCell"/>
</dbReference>
<feature type="compositionally biased region" description="Basic residues" evidence="10">
    <location>
        <begin position="108"/>
        <end position="118"/>
    </location>
</feature>
<evidence type="ECO:0000313" key="12">
    <source>
        <dbReference type="EMBL" id="KAK0150160.1"/>
    </source>
</evidence>
<dbReference type="InterPro" id="IPR001134">
    <property type="entry name" value="Netrin_domain"/>
</dbReference>
<feature type="region of interest" description="Disordered" evidence="10">
    <location>
        <begin position="71"/>
        <end position="125"/>
    </location>
</feature>
<dbReference type="InterPro" id="IPR008993">
    <property type="entry name" value="TIMP-like_OB-fold"/>
</dbReference>
<dbReference type="SMART" id="SM00643">
    <property type="entry name" value="C345C"/>
    <property type="match status" value="1"/>
</dbReference>
<proteinExistence type="inferred from homology"/>
<keyword evidence="7" id="KW-0221">Differentiation</keyword>
<keyword evidence="5" id="KW-0964">Secreted</keyword>
<dbReference type="CDD" id="cd03580">
    <property type="entry name" value="NTR_Sfrp1_like"/>
    <property type="match status" value="1"/>
</dbReference>
<dbReference type="PROSITE" id="PS50189">
    <property type="entry name" value="NTR"/>
    <property type="match status" value="1"/>
</dbReference>
<dbReference type="GO" id="GO:2000026">
    <property type="term" value="P:regulation of multicellular organismal development"/>
    <property type="evidence" value="ECO:0007669"/>
    <property type="project" value="UniProtKB-ARBA"/>
</dbReference>
<reference evidence="12" key="1">
    <citation type="journal article" date="2023" name="Front. Mar. Sci.">
        <title>A new Merluccius polli reference genome to investigate the effects of global change in West African waters.</title>
        <authorList>
            <person name="Mateo J.L."/>
            <person name="Blanco-Fernandez C."/>
            <person name="Garcia-Vazquez E."/>
            <person name="Machado-Schiaffino G."/>
        </authorList>
    </citation>
    <scope>NUCLEOTIDE SEQUENCE</scope>
    <source>
        <strain evidence="12">C29</strain>
        <tissue evidence="12">Fin</tissue>
    </source>
</reference>
<dbReference type="Gene3D" id="2.40.50.120">
    <property type="match status" value="1"/>
</dbReference>
<protein>
    <recommendedName>
        <fullName evidence="3">Secreted frizzled-related protein 1</fullName>
    </recommendedName>
</protein>
<comment type="caution">
    <text evidence="12">The sequence shown here is derived from an EMBL/GenBank/DDBJ whole genome shotgun (WGS) entry which is preliminary data.</text>
</comment>
<sequence>MSAPRRCKSRAVLTPSPFDVDKCCRRRRRRVEGCERRVVPVTSGIPRIRRSSPEGAATGFTAKEDELVRVSRISENTKRGAAASCRRSKRTRVGGAGGRPANPTSPPQKKKKKKKKKKNWEPMKEWPSHKLISLWRARVGANSSQAPGLYIPSGKQIASDKRGGLPTMSKVCPPCDNELKVDNIMEHYCASDFALKMKIKEVKKEKGDRKIVAAQKKKKVLKQGVLRKKDLKKLTLYIKNGANCPCAQLDSLGSNFLIMGRKVDQQLLLMSIHKWDKKSKELKFAIKYMKSHQCPTYHTVFQGGGGEGGVDVSGMRGGRAVWSGLVRKAAGSATKRGRDSGPGEHRDAEEQIINILEAKHEPPEWTAGCIHNHSSLSRDHIIDGQDTQLYLSVKPDDFSNLSVELL</sequence>
<evidence type="ECO:0000256" key="4">
    <source>
        <dbReference type="ARBA" id="ARBA00022473"/>
    </source>
</evidence>
<evidence type="ECO:0000313" key="13">
    <source>
        <dbReference type="Proteomes" id="UP001174136"/>
    </source>
</evidence>
<comment type="similarity">
    <text evidence="2">Belongs to the secreted frizzled-related protein (sFRP) family.</text>
</comment>
<dbReference type="InterPro" id="IPR018933">
    <property type="entry name" value="Netrin_module_non-TIMP"/>
</dbReference>
<evidence type="ECO:0000256" key="7">
    <source>
        <dbReference type="ARBA" id="ARBA00022782"/>
    </source>
</evidence>